<evidence type="ECO:0000313" key="2">
    <source>
        <dbReference type="EMBL" id="MBB3890397.1"/>
    </source>
</evidence>
<feature type="transmembrane region" description="Helical" evidence="1">
    <location>
        <begin position="20"/>
        <end position="39"/>
    </location>
</feature>
<evidence type="ECO:0000313" key="3">
    <source>
        <dbReference type="Proteomes" id="UP000530564"/>
    </source>
</evidence>
<sequence length="199" mass="21901">MQSSEPIGASKVIARANPIILGTGWMLLGAGLLLHIRVLDKYGWRNPEAFVGLPSSRHAWFYDIAFIGHAIAASLALLLAVVTFKLALPAIRGFNDVIVENGRLHYASRPWMGKSAVSDISARVVPSYQGGLLFRSDNLEIVHVVRRPSGRKPRIIRLKSLYYFETAQQMAANLEACGVEVRGRPPEQSAPIWERSADG</sequence>
<dbReference type="Proteomes" id="UP000530564">
    <property type="component" value="Unassembled WGS sequence"/>
</dbReference>
<keyword evidence="1" id="KW-1133">Transmembrane helix</keyword>
<proteinExistence type="predicted"/>
<gene>
    <name evidence="2" type="ORF">GGQ61_001094</name>
</gene>
<protein>
    <submittedName>
        <fullName evidence="2">Uncharacterized protein</fullName>
    </submittedName>
</protein>
<keyword evidence="1" id="KW-0472">Membrane</keyword>
<dbReference type="EMBL" id="JACIDK010000001">
    <property type="protein sequence ID" value="MBB3890397.1"/>
    <property type="molecule type" value="Genomic_DNA"/>
</dbReference>
<dbReference type="RefSeq" id="WP_183770435.1">
    <property type="nucleotide sequence ID" value="NZ_JACIDK010000001.1"/>
</dbReference>
<comment type="caution">
    <text evidence="2">The sequence shown here is derived from an EMBL/GenBank/DDBJ whole genome shotgun (WGS) entry which is preliminary data.</text>
</comment>
<feature type="transmembrane region" description="Helical" evidence="1">
    <location>
        <begin position="59"/>
        <end position="82"/>
    </location>
</feature>
<evidence type="ECO:0000256" key="1">
    <source>
        <dbReference type="SAM" id="Phobius"/>
    </source>
</evidence>
<keyword evidence="3" id="KW-1185">Reference proteome</keyword>
<accession>A0A839ZZ39</accession>
<dbReference type="AlphaFoldDB" id="A0A839ZZ39"/>
<keyword evidence="1" id="KW-0812">Transmembrane</keyword>
<name>A0A839ZZ39_9CAUL</name>
<organism evidence="2 3">
    <name type="scientific">Phenylobacterium haematophilum</name>
    <dbReference type="NCBI Taxonomy" id="98513"/>
    <lineage>
        <taxon>Bacteria</taxon>
        <taxon>Pseudomonadati</taxon>
        <taxon>Pseudomonadota</taxon>
        <taxon>Alphaproteobacteria</taxon>
        <taxon>Caulobacterales</taxon>
        <taxon>Caulobacteraceae</taxon>
        <taxon>Phenylobacterium</taxon>
    </lineage>
</organism>
<reference evidence="2 3" key="1">
    <citation type="submission" date="2020-08" db="EMBL/GenBank/DDBJ databases">
        <title>Genomic Encyclopedia of Type Strains, Phase IV (KMG-IV): sequencing the most valuable type-strain genomes for metagenomic binning, comparative biology and taxonomic classification.</title>
        <authorList>
            <person name="Goeker M."/>
        </authorList>
    </citation>
    <scope>NUCLEOTIDE SEQUENCE [LARGE SCALE GENOMIC DNA]</scope>
    <source>
        <strain evidence="2 3">DSM 21793</strain>
    </source>
</reference>